<evidence type="ECO:0000256" key="1">
    <source>
        <dbReference type="ARBA" id="ARBA00004651"/>
    </source>
</evidence>
<dbReference type="PANTHER" id="PTHR23531">
    <property type="entry name" value="QUINOLENE RESISTANCE PROTEIN NORA"/>
    <property type="match status" value="1"/>
</dbReference>
<evidence type="ECO:0000259" key="7">
    <source>
        <dbReference type="PROSITE" id="PS50850"/>
    </source>
</evidence>
<dbReference type="Proteomes" id="UP000031866">
    <property type="component" value="Chromosome"/>
</dbReference>
<keyword evidence="4 6" id="KW-1133">Transmembrane helix</keyword>
<dbReference type="OrthoDB" id="9814001at2"/>
<dbReference type="RefSeq" id="WP_017212261.1">
    <property type="nucleotide sequence ID" value="NZ_CP010086.2"/>
</dbReference>
<evidence type="ECO:0000256" key="5">
    <source>
        <dbReference type="ARBA" id="ARBA00023136"/>
    </source>
</evidence>
<comment type="subcellular location">
    <subcellularLocation>
        <location evidence="1">Cell membrane</location>
        <topology evidence="1">Multi-pass membrane protein</topology>
    </subcellularLocation>
</comment>
<dbReference type="STRING" id="1520.LF65_05549"/>
<keyword evidence="5 6" id="KW-0472">Membrane</keyword>
<protein>
    <submittedName>
        <fullName evidence="8">Transporter</fullName>
    </submittedName>
</protein>
<dbReference type="Gene3D" id="1.20.1250.20">
    <property type="entry name" value="MFS general substrate transporter like domains"/>
    <property type="match status" value="1"/>
</dbReference>
<dbReference type="SUPFAM" id="SSF103473">
    <property type="entry name" value="MFS general substrate transporter"/>
    <property type="match status" value="1"/>
</dbReference>
<accession>A0A0B5QI49</accession>
<evidence type="ECO:0000313" key="9">
    <source>
        <dbReference type="Proteomes" id="UP000031866"/>
    </source>
</evidence>
<evidence type="ECO:0000256" key="6">
    <source>
        <dbReference type="SAM" id="Phobius"/>
    </source>
</evidence>
<feature type="transmembrane region" description="Helical" evidence="6">
    <location>
        <begin position="365"/>
        <end position="384"/>
    </location>
</feature>
<evidence type="ECO:0000313" key="8">
    <source>
        <dbReference type="EMBL" id="AJH02060.1"/>
    </source>
</evidence>
<dbReference type="PROSITE" id="PS50850">
    <property type="entry name" value="MFS"/>
    <property type="match status" value="1"/>
</dbReference>
<dbReference type="EMBL" id="CP010086">
    <property type="protein sequence ID" value="AJH02060.1"/>
    <property type="molecule type" value="Genomic_DNA"/>
</dbReference>
<dbReference type="CDD" id="cd17489">
    <property type="entry name" value="MFS_YfcJ_like"/>
    <property type="match status" value="1"/>
</dbReference>
<evidence type="ECO:0000256" key="3">
    <source>
        <dbReference type="ARBA" id="ARBA00022692"/>
    </source>
</evidence>
<keyword evidence="2" id="KW-0813">Transport</keyword>
<reference evidence="9" key="1">
    <citation type="submission" date="2014-12" db="EMBL/GenBank/DDBJ databases">
        <title>Genome sequence of Clostridium beijerinckii strain 59B.</title>
        <authorList>
            <person name="Little G.T."/>
            <person name="Minton N.P."/>
        </authorList>
    </citation>
    <scope>NUCLEOTIDE SEQUENCE [LARGE SCALE GENOMIC DNA]</scope>
    <source>
        <strain evidence="9">59B</strain>
    </source>
</reference>
<dbReference type="InterPro" id="IPR020846">
    <property type="entry name" value="MFS_dom"/>
</dbReference>
<name>A0A0B5QI49_CLOBE</name>
<dbReference type="Pfam" id="PF07690">
    <property type="entry name" value="MFS_1"/>
    <property type="match status" value="1"/>
</dbReference>
<evidence type="ECO:0000256" key="4">
    <source>
        <dbReference type="ARBA" id="ARBA00022989"/>
    </source>
</evidence>
<dbReference type="GO" id="GO:0005886">
    <property type="term" value="C:plasma membrane"/>
    <property type="evidence" value="ECO:0007669"/>
    <property type="project" value="UniProtKB-SubCell"/>
</dbReference>
<dbReference type="InterPro" id="IPR052714">
    <property type="entry name" value="MFS_Exporter"/>
</dbReference>
<feature type="transmembrane region" description="Helical" evidence="6">
    <location>
        <begin position="339"/>
        <end position="358"/>
    </location>
</feature>
<dbReference type="AlphaFoldDB" id="A0A0B5QI49"/>
<keyword evidence="3 6" id="KW-0812">Transmembrane</keyword>
<feature type="transmembrane region" description="Helical" evidence="6">
    <location>
        <begin position="277"/>
        <end position="310"/>
    </location>
</feature>
<dbReference type="KEGG" id="cbei:LF65_05549"/>
<dbReference type="GO" id="GO:0022857">
    <property type="term" value="F:transmembrane transporter activity"/>
    <property type="evidence" value="ECO:0007669"/>
    <property type="project" value="InterPro"/>
</dbReference>
<feature type="domain" description="Major facilitator superfamily (MFS) profile" evidence="7">
    <location>
        <begin position="16"/>
        <end position="388"/>
    </location>
</feature>
<feature type="transmembrane region" description="Helical" evidence="6">
    <location>
        <begin position="12"/>
        <end position="32"/>
    </location>
</feature>
<organism evidence="8 9">
    <name type="scientific">Clostridium beijerinckii</name>
    <name type="common">Clostridium MP</name>
    <dbReference type="NCBI Taxonomy" id="1520"/>
    <lineage>
        <taxon>Bacteria</taxon>
        <taxon>Bacillati</taxon>
        <taxon>Bacillota</taxon>
        <taxon>Clostridia</taxon>
        <taxon>Eubacteriales</taxon>
        <taxon>Clostridiaceae</taxon>
        <taxon>Clostridium</taxon>
    </lineage>
</organism>
<feature type="transmembrane region" description="Helical" evidence="6">
    <location>
        <begin position="82"/>
        <end position="100"/>
    </location>
</feature>
<dbReference type="InterPro" id="IPR011701">
    <property type="entry name" value="MFS"/>
</dbReference>
<dbReference type="PANTHER" id="PTHR23531:SF2">
    <property type="entry name" value="PERMEASE"/>
    <property type="match status" value="1"/>
</dbReference>
<feature type="transmembrane region" description="Helical" evidence="6">
    <location>
        <begin position="247"/>
        <end position="265"/>
    </location>
</feature>
<evidence type="ECO:0000256" key="2">
    <source>
        <dbReference type="ARBA" id="ARBA00022448"/>
    </source>
</evidence>
<dbReference type="InterPro" id="IPR036259">
    <property type="entry name" value="MFS_trans_sf"/>
</dbReference>
<feature type="transmembrane region" description="Helical" evidence="6">
    <location>
        <begin position="142"/>
        <end position="164"/>
    </location>
</feature>
<feature type="transmembrane region" description="Helical" evidence="6">
    <location>
        <begin position="52"/>
        <end position="70"/>
    </location>
</feature>
<sequence length="401" mass="44248">MEIKNHFNASKLWTKNYIFMLLSNLFIYLAFYMLTPTLPAYAKLCGGNNLEASLVVSTFSITSLLVRLFIGNIMDRIEIKPLLLLGALILAGSTLSYIWLPIDAIILVRVIQGIGWGLASTGAAAIFSNIVPKEKRGEGMGYYSLSMIISMALSPMIAIVIMNLYSFKNIVLISITLVGIGIIFLSQVKSTIKISSTSNTISKCSLKDSFEKKAALPSLLCFFLVITLCGIMSYIMLYGQELKISSIWIYFIGFVAMILITRPLVGKIFDEKGHAVVILPGSICLIIGLITLSYANSILMLILSSLFYGLGYGAVQPSLQAWAVNRSPSNRQGAANGTFLSSMDLSYTLGSILLSFIAEHKSYAIMYRFSAIFIILLLLIYSYYVFIDNSEEPEIIEEKLS</sequence>
<feature type="transmembrane region" description="Helical" evidence="6">
    <location>
        <begin position="170"/>
        <end position="188"/>
    </location>
</feature>
<feature type="transmembrane region" description="Helical" evidence="6">
    <location>
        <begin position="106"/>
        <end position="130"/>
    </location>
</feature>
<feature type="transmembrane region" description="Helical" evidence="6">
    <location>
        <begin position="215"/>
        <end position="235"/>
    </location>
</feature>
<proteinExistence type="predicted"/>
<gene>
    <name evidence="8" type="ORF">LF65_05549</name>
</gene>